<comment type="caution">
    <text evidence="3">The sequence shown here is derived from an EMBL/GenBank/DDBJ whole genome shotgun (WGS) entry which is preliminary data.</text>
</comment>
<evidence type="ECO:0000256" key="1">
    <source>
        <dbReference type="SAM" id="Phobius"/>
    </source>
</evidence>
<reference evidence="3" key="1">
    <citation type="submission" date="2020-07" db="EMBL/GenBank/DDBJ databases">
        <title>Huge and variable diversity of episymbiotic CPR bacteria and DPANN archaea in groundwater ecosystems.</title>
        <authorList>
            <person name="He C.Y."/>
            <person name="Keren R."/>
            <person name="Whittaker M."/>
            <person name="Farag I.F."/>
            <person name="Doudna J."/>
            <person name="Cate J.H.D."/>
            <person name="Banfield J.F."/>
        </authorList>
    </citation>
    <scope>NUCLEOTIDE SEQUENCE</scope>
    <source>
        <strain evidence="3">NC_groundwater_763_Ag_S-0.2um_68_21</strain>
    </source>
</reference>
<sequence length="376" mass="41260">MGPADPHPLSFAAEAGRPPVPLWAPEWLPRLMRLRVYLAGLLAWGGAAYFIGAGAGMRAALLAWMGLHYAAHRAWHLRRHAREADLLRRLLDGGDAVAAYYRRERKGDAGVANPLPDLEAEFGERPVARVDPAHHLRRRHARRWLRRFSRQGGRAGDVGCLAGEVSIEHVRVGHQVFLFDLDTLSLRRAARKTGRPAVQADAARLPVRRGAFGLVTCLEVVEHLADPSRAMREIADTLAPGGVLIASTDNTGCLLPFHLLNPLILLERLAGLFFPAVLPPRNLVKEDHAAGKAYPHASFDCAQIAALAGGAGLRLLWLGSYAFLPGLHRPAARLFPGCTEEQYARFALPAEIIFQRVPLLSRMGTHWVFACEKPGE</sequence>
<evidence type="ECO:0000313" key="4">
    <source>
        <dbReference type="Proteomes" id="UP000782312"/>
    </source>
</evidence>
<dbReference type="Proteomes" id="UP000782312">
    <property type="component" value="Unassembled WGS sequence"/>
</dbReference>
<dbReference type="EMBL" id="JACPUR010000039">
    <property type="protein sequence ID" value="MBI3129261.1"/>
    <property type="molecule type" value="Genomic_DNA"/>
</dbReference>
<dbReference type="InterPro" id="IPR013216">
    <property type="entry name" value="Methyltransf_11"/>
</dbReference>
<evidence type="ECO:0000259" key="2">
    <source>
        <dbReference type="Pfam" id="PF08241"/>
    </source>
</evidence>
<feature type="domain" description="Methyltransferase type 11" evidence="2">
    <location>
        <begin position="157"/>
        <end position="245"/>
    </location>
</feature>
<accession>A0A932I4Q2</accession>
<keyword evidence="1" id="KW-0472">Membrane</keyword>
<keyword evidence="1" id="KW-1133">Transmembrane helix</keyword>
<gene>
    <name evidence="3" type="ORF">HYZ11_16760</name>
</gene>
<dbReference type="Gene3D" id="3.40.50.150">
    <property type="entry name" value="Vaccinia Virus protein VP39"/>
    <property type="match status" value="1"/>
</dbReference>
<dbReference type="SUPFAM" id="SSF53335">
    <property type="entry name" value="S-adenosyl-L-methionine-dependent methyltransferases"/>
    <property type="match status" value="1"/>
</dbReference>
<keyword evidence="1" id="KW-0812">Transmembrane</keyword>
<keyword evidence="3" id="KW-0808">Transferase</keyword>
<keyword evidence="3" id="KW-0489">Methyltransferase</keyword>
<dbReference type="Pfam" id="PF08241">
    <property type="entry name" value="Methyltransf_11"/>
    <property type="match status" value="1"/>
</dbReference>
<dbReference type="AlphaFoldDB" id="A0A932I4Q2"/>
<dbReference type="GO" id="GO:0008757">
    <property type="term" value="F:S-adenosylmethionine-dependent methyltransferase activity"/>
    <property type="evidence" value="ECO:0007669"/>
    <property type="project" value="InterPro"/>
</dbReference>
<name>A0A932I4Q2_UNCTE</name>
<evidence type="ECO:0000313" key="3">
    <source>
        <dbReference type="EMBL" id="MBI3129261.1"/>
    </source>
</evidence>
<dbReference type="InterPro" id="IPR029063">
    <property type="entry name" value="SAM-dependent_MTases_sf"/>
</dbReference>
<organism evidence="3 4">
    <name type="scientific">Tectimicrobiota bacterium</name>
    <dbReference type="NCBI Taxonomy" id="2528274"/>
    <lineage>
        <taxon>Bacteria</taxon>
        <taxon>Pseudomonadati</taxon>
        <taxon>Nitrospinota/Tectimicrobiota group</taxon>
        <taxon>Candidatus Tectimicrobiota</taxon>
    </lineage>
</organism>
<feature type="transmembrane region" description="Helical" evidence="1">
    <location>
        <begin position="37"/>
        <end position="70"/>
    </location>
</feature>
<proteinExistence type="predicted"/>
<dbReference type="GO" id="GO:0032259">
    <property type="term" value="P:methylation"/>
    <property type="evidence" value="ECO:0007669"/>
    <property type="project" value="UniProtKB-KW"/>
</dbReference>
<protein>
    <submittedName>
        <fullName evidence="3">Class I SAM-dependent methyltransferase</fullName>
    </submittedName>
</protein>